<sequence>MRCEASSRLMMLMLLAWKRLSSVMEVLLRWTTMRRLWLEPCLLMLCVLWVFWFPMLGQPVNFICWNVRGLNCPDRRATVHETIAATSCHLACLQETKLAAMDQFTAAFLGGARLKSFAQRPAVGTRGGILLLWDDEAVQV</sequence>
<evidence type="ECO:0000259" key="1">
    <source>
        <dbReference type="Pfam" id="PF03372"/>
    </source>
</evidence>
<dbReference type="Gene3D" id="3.60.10.10">
    <property type="entry name" value="Endonuclease/exonuclease/phosphatase"/>
    <property type="match status" value="1"/>
</dbReference>
<protein>
    <recommendedName>
        <fullName evidence="1">Endonuclease/exonuclease/phosphatase domain-containing protein</fullName>
    </recommendedName>
</protein>
<proteinExistence type="predicted"/>
<feature type="domain" description="Endonuclease/exonuclease/phosphatase" evidence="1">
    <location>
        <begin position="65"/>
        <end position="138"/>
    </location>
</feature>
<reference evidence="3" key="1">
    <citation type="journal article" date="2014" name="Science">
        <title>Ancient hybridizations among the ancestral genomes of bread wheat.</title>
        <authorList>
            <consortium name="International Wheat Genome Sequencing Consortium,"/>
            <person name="Marcussen T."/>
            <person name="Sandve S.R."/>
            <person name="Heier L."/>
            <person name="Spannagl M."/>
            <person name="Pfeifer M."/>
            <person name="Jakobsen K.S."/>
            <person name="Wulff B.B."/>
            <person name="Steuernagel B."/>
            <person name="Mayer K.F."/>
            <person name="Olsen O.A."/>
        </authorList>
    </citation>
    <scope>NUCLEOTIDE SEQUENCE [LARGE SCALE GENOMIC DNA]</scope>
    <source>
        <strain evidence="3">cv. AL8/78</strain>
    </source>
</reference>
<dbReference type="InterPro" id="IPR005135">
    <property type="entry name" value="Endo/exonuclease/phosphatase"/>
</dbReference>
<dbReference type="SUPFAM" id="SSF56219">
    <property type="entry name" value="DNase I-like"/>
    <property type="match status" value="1"/>
</dbReference>
<accession>A0A453FFK4</accession>
<organism evidence="2 3">
    <name type="scientific">Aegilops tauschii subsp. strangulata</name>
    <name type="common">Goatgrass</name>
    <dbReference type="NCBI Taxonomy" id="200361"/>
    <lineage>
        <taxon>Eukaryota</taxon>
        <taxon>Viridiplantae</taxon>
        <taxon>Streptophyta</taxon>
        <taxon>Embryophyta</taxon>
        <taxon>Tracheophyta</taxon>
        <taxon>Spermatophyta</taxon>
        <taxon>Magnoliopsida</taxon>
        <taxon>Liliopsida</taxon>
        <taxon>Poales</taxon>
        <taxon>Poaceae</taxon>
        <taxon>BOP clade</taxon>
        <taxon>Pooideae</taxon>
        <taxon>Triticodae</taxon>
        <taxon>Triticeae</taxon>
        <taxon>Triticinae</taxon>
        <taxon>Aegilops</taxon>
    </lineage>
</organism>
<dbReference type="InterPro" id="IPR036691">
    <property type="entry name" value="Endo/exonu/phosph_ase_sf"/>
</dbReference>
<reference evidence="2" key="3">
    <citation type="journal article" date="2017" name="Nature">
        <title>Genome sequence of the progenitor of the wheat D genome Aegilops tauschii.</title>
        <authorList>
            <person name="Luo M.C."/>
            <person name="Gu Y.Q."/>
            <person name="Puiu D."/>
            <person name="Wang H."/>
            <person name="Twardziok S.O."/>
            <person name="Deal K.R."/>
            <person name="Huo N."/>
            <person name="Zhu T."/>
            <person name="Wang L."/>
            <person name="Wang Y."/>
            <person name="McGuire P.E."/>
            <person name="Liu S."/>
            <person name="Long H."/>
            <person name="Ramasamy R.K."/>
            <person name="Rodriguez J.C."/>
            <person name="Van S.L."/>
            <person name="Yuan L."/>
            <person name="Wang Z."/>
            <person name="Xia Z."/>
            <person name="Xiao L."/>
            <person name="Anderson O.D."/>
            <person name="Ouyang S."/>
            <person name="Liang Y."/>
            <person name="Zimin A.V."/>
            <person name="Pertea G."/>
            <person name="Qi P."/>
            <person name="Bennetzen J.L."/>
            <person name="Dai X."/>
            <person name="Dawson M.W."/>
            <person name="Muller H.G."/>
            <person name="Kugler K."/>
            <person name="Rivarola-Duarte L."/>
            <person name="Spannagl M."/>
            <person name="Mayer K.F.X."/>
            <person name="Lu F.H."/>
            <person name="Bevan M.W."/>
            <person name="Leroy P."/>
            <person name="Li P."/>
            <person name="You F.M."/>
            <person name="Sun Q."/>
            <person name="Liu Z."/>
            <person name="Lyons E."/>
            <person name="Wicker T."/>
            <person name="Salzberg S.L."/>
            <person name="Devos K.M."/>
            <person name="Dvorak J."/>
        </authorList>
    </citation>
    <scope>NUCLEOTIDE SEQUENCE [LARGE SCALE GENOMIC DNA]</scope>
    <source>
        <strain evidence="2">cv. AL8/78</strain>
    </source>
</reference>
<reference evidence="2" key="4">
    <citation type="submission" date="2019-03" db="UniProtKB">
        <authorList>
            <consortium name="EnsemblPlants"/>
        </authorList>
    </citation>
    <scope>IDENTIFICATION</scope>
</reference>
<evidence type="ECO:0000313" key="2">
    <source>
        <dbReference type="EnsemblPlants" id="AET3Gv20664900.1"/>
    </source>
</evidence>
<reference evidence="2" key="5">
    <citation type="journal article" date="2021" name="G3 (Bethesda)">
        <title>Aegilops tauschii genome assembly Aet v5.0 features greater sequence contiguity and improved annotation.</title>
        <authorList>
            <person name="Wang L."/>
            <person name="Zhu T."/>
            <person name="Rodriguez J.C."/>
            <person name="Deal K.R."/>
            <person name="Dubcovsky J."/>
            <person name="McGuire P.E."/>
            <person name="Lux T."/>
            <person name="Spannagl M."/>
            <person name="Mayer K.F.X."/>
            <person name="Baldrich P."/>
            <person name="Meyers B.C."/>
            <person name="Huo N."/>
            <person name="Gu Y.Q."/>
            <person name="Zhou H."/>
            <person name="Devos K.M."/>
            <person name="Bennetzen J.L."/>
            <person name="Unver T."/>
            <person name="Budak H."/>
            <person name="Gulick P.J."/>
            <person name="Galiba G."/>
            <person name="Kalapos B."/>
            <person name="Nelson D.R."/>
            <person name="Li P."/>
            <person name="You F.M."/>
            <person name="Luo M.C."/>
            <person name="Dvorak J."/>
        </authorList>
    </citation>
    <scope>NUCLEOTIDE SEQUENCE [LARGE SCALE GENOMIC DNA]</scope>
    <source>
        <strain evidence="2">cv. AL8/78</strain>
    </source>
</reference>
<dbReference type="AlphaFoldDB" id="A0A453FFK4"/>
<dbReference type="GO" id="GO:0003824">
    <property type="term" value="F:catalytic activity"/>
    <property type="evidence" value="ECO:0007669"/>
    <property type="project" value="InterPro"/>
</dbReference>
<keyword evidence="3" id="KW-1185">Reference proteome</keyword>
<dbReference type="Proteomes" id="UP000015105">
    <property type="component" value="Chromosome 3D"/>
</dbReference>
<dbReference type="EnsemblPlants" id="AET3Gv20664900.1">
    <property type="protein sequence ID" value="AET3Gv20664900.1"/>
    <property type="gene ID" value="AET3Gv20664900"/>
</dbReference>
<dbReference type="Gramene" id="AET3Gv20664900.1">
    <property type="protein sequence ID" value="AET3Gv20664900.1"/>
    <property type="gene ID" value="AET3Gv20664900"/>
</dbReference>
<dbReference type="Pfam" id="PF03372">
    <property type="entry name" value="Exo_endo_phos"/>
    <property type="match status" value="1"/>
</dbReference>
<evidence type="ECO:0000313" key="3">
    <source>
        <dbReference type="Proteomes" id="UP000015105"/>
    </source>
</evidence>
<name>A0A453FFK4_AEGTS</name>
<reference evidence="3" key="2">
    <citation type="journal article" date="2017" name="Nat. Plants">
        <title>The Aegilops tauschii genome reveals multiple impacts of transposons.</title>
        <authorList>
            <person name="Zhao G."/>
            <person name="Zou C."/>
            <person name="Li K."/>
            <person name="Wang K."/>
            <person name="Li T."/>
            <person name="Gao L."/>
            <person name="Zhang X."/>
            <person name="Wang H."/>
            <person name="Yang Z."/>
            <person name="Liu X."/>
            <person name="Jiang W."/>
            <person name="Mao L."/>
            <person name="Kong X."/>
            <person name="Jiao Y."/>
            <person name="Jia J."/>
        </authorList>
    </citation>
    <scope>NUCLEOTIDE SEQUENCE [LARGE SCALE GENOMIC DNA]</scope>
    <source>
        <strain evidence="3">cv. AL8/78</strain>
    </source>
</reference>